<proteinExistence type="predicted"/>
<name>A0A2V5INA8_9MICC</name>
<dbReference type="InterPro" id="IPR008792">
    <property type="entry name" value="PQQD"/>
</dbReference>
<dbReference type="AlphaFoldDB" id="A0A2V5INA8"/>
<organism evidence="1 2">
    <name type="scientific">Arthrobacter psychrolactophilus</name>
    <dbReference type="NCBI Taxonomy" id="92442"/>
    <lineage>
        <taxon>Bacteria</taxon>
        <taxon>Bacillati</taxon>
        <taxon>Actinomycetota</taxon>
        <taxon>Actinomycetes</taxon>
        <taxon>Micrococcales</taxon>
        <taxon>Micrococcaceae</taxon>
        <taxon>Arthrobacter</taxon>
    </lineage>
</organism>
<accession>A0A2V5INA8</accession>
<comment type="caution">
    <text evidence="1">The sequence shown here is derived from an EMBL/GenBank/DDBJ whole genome shotgun (WGS) entry which is preliminary data.</text>
</comment>
<reference evidence="1 2" key="1">
    <citation type="submission" date="2018-05" db="EMBL/GenBank/DDBJ databases">
        <title>Genetic diversity of glacier-inhabiting Cryobacterium bacteria in China and description of Cryobacterium mengkeensis sp. nov. and Arthrobacter glacialis sp. nov.</title>
        <authorList>
            <person name="Liu Q."/>
            <person name="Xin Y.-H."/>
        </authorList>
    </citation>
    <scope>NUCLEOTIDE SEQUENCE [LARGE SCALE GENOMIC DNA]</scope>
    <source>
        <strain evidence="1 2">B7</strain>
    </source>
</reference>
<dbReference type="OrthoDB" id="5192783at2"/>
<evidence type="ECO:0000313" key="1">
    <source>
        <dbReference type="EMBL" id="PYI37591.1"/>
    </source>
</evidence>
<evidence type="ECO:0008006" key="3">
    <source>
        <dbReference type="Google" id="ProtNLM"/>
    </source>
</evidence>
<protein>
    <recommendedName>
        <fullName evidence="3">PqqD family protein</fullName>
    </recommendedName>
</protein>
<dbReference type="Gene3D" id="1.10.10.1150">
    <property type="entry name" value="Coenzyme PQQ synthesis protein D (PqqD)"/>
    <property type="match status" value="1"/>
</dbReference>
<dbReference type="Proteomes" id="UP000247980">
    <property type="component" value="Unassembled WGS sequence"/>
</dbReference>
<gene>
    <name evidence="1" type="ORF">CVS30_14415</name>
</gene>
<keyword evidence="2" id="KW-1185">Reference proteome</keyword>
<evidence type="ECO:0000313" key="2">
    <source>
        <dbReference type="Proteomes" id="UP000247980"/>
    </source>
</evidence>
<sequence length="109" mass="12381">MFTCRGSNFKKRMSHMIVEMNDVFRANDALGIVESECGKRVVILPPDCGQPVILEDIAAAIWYSIDAVNTVEEIARSFASEYGIDIAIVRWQIQEFIQQLLEFNITVKI</sequence>
<dbReference type="InterPro" id="IPR041881">
    <property type="entry name" value="PqqD_sf"/>
</dbReference>
<dbReference type="Pfam" id="PF05402">
    <property type="entry name" value="PqqD"/>
    <property type="match status" value="1"/>
</dbReference>
<dbReference type="EMBL" id="QJVC01000019">
    <property type="protein sequence ID" value="PYI37591.1"/>
    <property type="molecule type" value="Genomic_DNA"/>
</dbReference>